<gene>
    <name evidence="4" type="ORF">S01H1_43677</name>
</gene>
<dbReference type="InterPro" id="IPR012340">
    <property type="entry name" value="NA-bd_OB-fold"/>
</dbReference>
<reference evidence="4" key="1">
    <citation type="journal article" date="2014" name="Front. Microbiol.">
        <title>High frequency of phylogenetically diverse reductive dehalogenase-homologous genes in deep subseafloor sedimentary metagenomes.</title>
        <authorList>
            <person name="Kawai M."/>
            <person name="Futagami T."/>
            <person name="Toyoda A."/>
            <person name="Takaki Y."/>
            <person name="Nishi S."/>
            <person name="Hori S."/>
            <person name="Arai W."/>
            <person name="Tsubouchi T."/>
            <person name="Morono Y."/>
            <person name="Uchiyama I."/>
            <person name="Ito T."/>
            <person name="Fujiyama A."/>
            <person name="Inagaki F."/>
            <person name="Takami H."/>
        </authorList>
    </citation>
    <scope>NUCLEOTIDE SEQUENCE</scope>
    <source>
        <strain evidence="4">Expedition CK06-06</strain>
    </source>
</reference>
<evidence type="ECO:0000256" key="1">
    <source>
        <dbReference type="ARBA" id="ARBA00022603"/>
    </source>
</evidence>
<proteinExistence type="predicted"/>
<dbReference type="GO" id="GO:0032259">
    <property type="term" value="P:methylation"/>
    <property type="evidence" value="ECO:0007669"/>
    <property type="project" value="UniProtKB-KW"/>
</dbReference>
<dbReference type="Gene3D" id="2.40.50.140">
    <property type="entry name" value="Nucleic acid-binding proteins"/>
    <property type="match status" value="1"/>
</dbReference>
<evidence type="ECO:0008006" key="5">
    <source>
        <dbReference type="Google" id="ProtNLM"/>
    </source>
</evidence>
<organism evidence="4">
    <name type="scientific">marine sediment metagenome</name>
    <dbReference type="NCBI Taxonomy" id="412755"/>
    <lineage>
        <taxon>unclassified sequences</taxon>
        <taxon>metagenomes</taxon>
        <taxon>ecological metagenomes</taxon>
    </lineage>
</organism>
<accession>X0U7J6</accession>
<evidence type="ECO:0000313" key="4">
    <source>
        <dbReference type="EMBL" id="GAG01510.1"/>
    </source>
</evidence>
<comment type="caution">
    <text evidence="4">The sequence shown here is derived from an EMBL/GenBank/DDBJ whole genome shotgun (WGS) entry which is preliminary data.</text>
</comment>
<dbReference type="InterPro" id="IPR010280">
    <property type="entry name" value="U5_MeTrfase_fam"/>
</dbReference>
<dbReference type="PANTHER" id="PTHR11061:SF30">
    <property type="entry name" value="TRNA (URACIL(54)-C(5))-METHYLTRANSFERASE"/>
    <property type="match status" value="1"/>
</dbReference>
<evidence type="ECO:0000256" key="2">
    <source>
        <dbReference type="ARBA" id="ARBA00022679"/>
    </source>
</evidence>
<dbReference type="EMBL" id="BARS01027834">
    <property type="protein sequence ID" value="GAG01510.1"/>
    <property type="molecule type" value="Genomic_DNA"/>
</dbReference>
<keyword evidence="2" id="KW-0808">Transferase</keyword>
<dbReference type="InterPro" id="IPR029063">
    <property type="entry name" value="SAM-dependent_MTases_sf"/>
</dbReference>
<evidence type="ECO:0000256" key="3">
    <source>
        <dbReference type="ARBA" id="ARBA00022691"/>
    </source>
</evidence>
<dbReference type="GO" id="GO:0008173">
    <property type="term" value="F:RNA methyltransferase activity"/>
    <property type="evidence" value="ECO:0007669"/>
    <property type="project" value="InterPro"/>
</dbReference>
<name>X0U7J6_9ZZZZ</name>
<sequence>RKKKNYAEARVMELLKASPNRINPPCVYSGFCGGCKWQFLEYAVQLKYKRQHVQESLSHIGQIKDARVHPTIPSPQIFGYRNKMEFSCTDRRWLTPDEMQQPEIDKGFGIGLHVPGTFFKVFDTKRCLLQPDLGNHLLDDVRQFIISSGLPAYGLHSHEGFWRFLMLRHSVAFDRWMVNIVTAADDRQVLRPLANALMETYPSVIAVINNITSRKAGVTTGETEITIAGDSTIIEKIGSYEFEISANSFFQTNTPGAAKLYDTVK</sequence>
<dbReference type="PANTHER" id="PTHR11061">
    <property type="entry name" value="RNA M5U METHYLTRANSFERASE"/>
    <property type="match status" value="1"/>
</dbReference>
<keyword evidence="3" id="KW-0949">S-adenosyl-L-methionine</keyword>
<dbReference type="PROSITE" id="PS51687">
    <property type="entry name" value="SAM_MT_RNA_M5U"/>
    <property type="match status" value="1"/>
</dbReference>
<dbReference type="Gene3D" id="2.40.50.1070">
    <property type="match status" value="1"/>
</dbReference>
<feature type="non-terminal residue" evidence="4">
    <location>
        <position position="265"/>
    </location>
</feature>
<protein>
    <recommendedName>
        <fullName evidence="5">TRAM domain-containing protein</fullName>
    </recommendedName>
</protein>
<dbReference type="GO" id="GO:0006396">
    <property type="term" value="P:RNA processing"/>
    <property type="evidence" value="ECO:0007669"/>
    <property type="project" value="InterPro"/>
</dbReference>
<feature type="non-terminal residue" evidence="4">
    <location>
        <position position="1"/>
    </location>
</feature>
<dbReference type="AlphaFoldDB" id="X0U7J6"/>
<dbReference type="Gene3D" id="3.40.50.150">
    <property type="entry name" value="Vaccinia Virus protein VP39"/>
    <property type="match status" value="1"/>
</dbReference>
<dbReference type="SUPFAM" id="SSF53335">
    <property type="entry name" value="S-adenosyl-L-methionine-dependent methyltransferases"/>
    <property type="match status" value="1"/>
</dbReference>
<keyword evidence="1" id="KW-0489">Methyltransferase</keyword>